<protein>
    <submittedName>
        <fullName evidence="3">Class II glutamine amidotransferase</fullName>
    </submittedName>
</protein>
<dbReference type="Proteomes" id="UP000282656">
    <property type="component" value="Unassembled WGS sequence"/>
</dbReference>
<dbReference type="EMBL" id="RAWM01000016">
    <property type="protein sequence ID" value="RKH71300.1"/>
    <property type="molecule type" value="Genomic_DNA"/>
</dbReference>
<dbReference type="GO" id="GO:0016740">
    <property type="term" value="F:transferase activity"/>
    <property type="evidence" value="ECO:0007669"/>
    <property type="project" value="UniProtKB-KW"/>
</dbReference>
<evidence type="ECO:0000313" key="3">
    <source>
        <dbReference type="EMBL" id="RKH71300.1"/>
    </source>
</evidence>
<dbReference type="AlphaFoldDB" id="A0A3A8QWH4"/>
<comment type="caution">
    <text evidence="3">The sequence shown here is derived from an EMBL/GenBank/DDBJ whole genome shotgun (WGS) entry which is preliminary data.</text>
</comment>
<organism evidence="3 4">
    <name type="scientific">Corallococcus interemptor</name>
    <dbReference type="NCBI Taxonomy" id="2316720"/>
    <lineage>
        <taxon>Bacteria</taxon>
        <taxon>Pseudomonadati</taxon>
        <taxon>Myxococcota</taxon>
        <taxon>Myxococcia</taxon>
        <taxon>Myxococcales</taxon>
        <taxon>Cystobacterineae</taxon>
        <taxon>Myxococcaceae</taxon>
        <taxon>Corallococcus</taxon>
    </lineage>
</organism>
<dbReference type="Gene3D" id="3.60.20.10">
    <property type="entry name" value="Glutamine Phosphoribosylpyrophosphate, subunit 1, domain 1"/>
    <property type="match status" value="1"/>
</dbReference>
<dbReference type="PANTHER" id="PTHR43187">
    <property type="entry name" value="GLUTAMINE AMIDOTRANSFERASE DUG3-RELATED"/>
    <property type="match status" value="1"/>
</dbReference>
<proteinExistence type="predicted"/>
<name>A0A3A8QWH4_9BACT</name>
<evidence type="ECO:0000256" key="1">
    <source>
        <dbReference type="ARBA" id="ARBA00022962"/>
    </source>
</evidence>
<dbReference type="SUPFAM" id="SSF56235">
    <property type="entry name" value="N-terminal nucleophile aminohydrolases (Ntn hydrolases)"/>
    <property type="match status" value="1"/>
</dbReference>
<dbReference type="Pfam" id="PF13230">
    <property type="entry name" value="GATase_4"/>
    <property type="match status" value="1"/>
</dbReference>
<reference evidence="4" key="1">
    <citation type="submission" date="2018-09" db="EMBL/GenBank/DDBJ databases">
        <authorList>
            <person name="Livingstone P.G."/>
            <person name="Whitworth D.E."/>
        </authorList>
    </citation>
    <scope>NUCLEOTIDE SEQUENCE [LARGE SCALE GENOMIC DNA]</scope>
    <source>
        <strain evidence="4">AB047A</strain>
    </source>
</reference>
<dbReference type="InterPro" id="IPR026869">
    <property type="entry name" value="EgtC-like"/>
</dbReference>
<evidence type="ECO:0000259" key="2">
    <source>
        <dbReference type="PROSITE" id="PS51278"/>
    </source>
</evidence>
<evidence type="ECO:0000313" key="4">
    <source>
        <dbReference type="Proteomes" id="UP000282656"/>
    </source>
</evidence>
<keyword evidence="1 3" id="KW-0315">Glutamine amidotransferase</keyword>
<keyword evidence="4" id="KW-1185">Reference proteome</keyword>
<dbReference type="PANTHER" id="PTHR43187:SF1">
    <property type="entry name" value="GLUTAMINE AMIDOTRANSFERASE DUG3-RELATED"/>
    <property type="match status" value="1"/>
</dbReference>
<gene>
    <name evidence="3" type="ORF">D7X96_08490</name>
</gene>
<feature type="domain" description="Glutamine amidotransferase type-2" evidence="2">
    <location>
        <begin position="23"/>
        <end position="283"/>
    </location>
</feature>
<dbReference type="CDD" id="cd01908">
    <property type="entry name" value="YafJ"/>
    <property type="match status" value="1"/>
</dbReference>
<accession>A0A3A8QWH4</accession>
<sequence>MKGGITMSAILAALSSDPNLLRCELHRLTQQVVLRPEARANALGVGSYAQEDVLLRRLAPDRDITLDDLGPPHESEAVLFHASRLPLGLSPEENTQPFRARHWLFAHQGPLPDFEPLRAPLLSRVPEHLQRQVRGSTGSEVLFALFLTRLRELGRTDDPRLEPEVAGRVLRDTVREVEATLVKLGQVRTPPLNLVATNGTVLAATRRGEAPLYYTRLEGSAECAHCGVTPQTPETHPEVGAHRRRRTVVVASHVTRTQGWVELPQGATLAVGEDLQVQQLPPS</sequence>
<keyword evidence="3" id="KW-0808">Transferase</keyword>
<dbReference type="OrthoDB" id="5495136at2"/>
<dbReference type="InterPro" id="IPR029055">
    <property type="entry name" value="Ntn_hydrolases_N"/>
</dbReference>
<dbReference type="InterPro" id="IPR052373">
    <property type="entry name" value="Gamma-glu_amide_hydrolase"/>
</dbReference>
<dbReference type="PROSITE" id="PS51278">
    <property type="entry name" value="GATASE_TYPE_2"/>
    <property type="match status" value="1"/>
</dbReference>
<dbReference type="InterPro" id="IPR017932">
    <property type="entry name" value="GATase_2_dom"/>
</dbReference>